<feature type="compositionally biased region" description="Low complexity" evidence="1">
    <location>
        <begin position="168"/>
        <end position="180"/>
    </location>
</feature>
<dbReference type="Gene3D" id="3.10.10.10">
    <property type="entry name" value="HIV Type 1 Reverse Transcriptase, subunit A, domain 1"/>
    <property type="match status" value="1"/>
</dbReference>
<dbReference type="PANTHER" id="PTHR24559:SF444">
    <property type="entry name" value="REVERSE TRANSCRIPTASE DOMAIN-CONTAINING PROTEIN"/>
    <property type="match status" value="1"/>
</dbReference>
<gene>
    <name evidence="3" type="ORF">AAG570_011910</name>
</gene>
<dbReference type="InterPro" id="IPR043502">
    <property type="entry name" value="DNA/RNA_pol_sf"/>
</dbReference>
<dbReference type="EMBL" id="JBFDAA010000007">
    <property type="protein sequence ID" value="KAL1130668.1"/>
    <property type="molecule type" value="Genomic_DNA"/>
</dbReference>
<protein>
    <recommendedName>
        <fullName evidence="2">Reverse transcriptase domain-containing protein</fullName>
    </recommendedName>
</protein>
<evidence type="ECO:0000313" key="3">
    <source>
        <dbReference type="EMBL" id="KAL1130668.1"/>
    </source>
</evidence>
<dbReference type="Proteomes" id="UP001558652">
    <property type="component" value="Unassembled WGS sequence"/>
</dbReference>
<evidence type="ECO:0000256" key="1">
    <source>
        <dbReference type="SAM" id="MobiDB-lite"/>
    </source>
</evidence>
<name>A0ABD0YHA4_9HEMI</name>
<accession>A0ABD0YHA4</accession>
<sequence>MPQIKIWTAYEAKIDARKASLIECEQAVGSVRGLQEQHDIVRSYHLGKTNYRGVNETGDIIGPYEVEEEDDYMAAKEDASSWTRVEKRGERRQDRGRERRAPRQTPQQRQREQPARNQPSGEQRRERPGEAPLLGVREYSPPRPPVPVLLQEGSARGRSPPTPGTYGGECSEGSQEGSSSVDWGPPVLQLRKRNRTVVAHVMDWASSEYEAILGTNALRSVAPSKCSLSATGRARHEIVISDNRVVHVKPRRYPQLLTEVEGEEVRNLLAQGIIRKSVPPYYSPLWVGSKPLDTLGNPHYQVEVDFKELNKYTCPKKYPLPRLEEMLDSMNGASVFSLLDLKARYHQIRMHEADCEKTAFQFGRGKYDFTRMPFGLRNAPKTFQHLMDEFLEGLNKDAIQFYLDYIIVFSCSEQEHGRHLRHVLKRLKEIGLKASDKKSFFFHA</sequence>
<dbReference type="CDD" id="cd01647">
    <property type="entry name" value="RT_LTR"/>
    <property type="match status" value="1"/>
</dbReference>
<dbReference type="Gene3D" id="3.30.70.270">
    <property type="match status" value="1"/>
</dbReference>
<dbReference type="SUPFAM" id="SSF56672">
    <property type="entry name" value="DNA/RNA polymerases"/>
    <property type="match status" value="1"/>
</dbReference>
<dbReference type="InterPro" id="IPR043128">
    <property type="entry name" value="Rev_trsase/Diguanyl_cyclase"/>
</dbReference>
<feature type="region of interest" description="Disordered" evidence="1">
    <location>
        <begin position="71"/>
        <end position="185"/>
    </location>
</feature>
<dbReference type="PANTHER" id="PTHR24559">
    <property type="entry name" value="TRANSPOSON TY3-I GAG-POL POLYPROTEIN"/>
    <property type="match status" value="1"/>
</dbReference>
<keyword evidence="4" id="KW-1185">Reference proteome</keyword>
<dbReference type="Pfam" id="PF00078">
    <property type="entry name" value="RVT_1"/>
    <property type="match status" value="1"/>
</dbReference>
<dbReference type="AlphaFoldDB" id="A0ABD0YHA4"/>
<dbReference type="InterPro" id="IPR053134">
    <property type="entry name" value="RNA-dir_DNA_polymerase"/>
</dbReference>
<dbReference type="GO" id="GO:0071897">
    <property type="term" value="P:DNA biosynthetic process"/>
    <property type="evidence" value="ECO:0007669"/>
    <property type="project" value="UniProtKB-ARBA"/>
</dbReference>
<evidence type="ECO:0000313" key="4">
    <source>
        <dbReference type="Proteomes" id="UP001558652"/>
    </source>
</evidence>
<comment type="caution">
    <text evidence="3">The sequence shown here is derived from an EMBL/GenBank/DDBJ whole genome shotgun (WGS) entry which is preliminary data.</text>
</comment>
<feature type="compositionally biased region" description="Basic and acidic residues" evidence="1">
    <location>
        <begin position="73"/>
        <end position="101"/>
    </location>
</feature>
<organism evidence="3 4">
    <name type="scientific">Ranatra chinensis</name>
    <dbReference type="NCBI Taxonomy" id="642074"/>
    <lineage>
        <taxon>Eukaryota</taxon>
        <taxon>Metazoa</taxon>
        <taxon>Ecdysozoa</taxon>
        <taxon>Arthropoda</taxon>
        <taxon>Hexapoda</taxon>
        <taxon>Insecta</taxon>
        <taxon>Pterygota</taxon>
        <taxon>Neoptera</taxon>
        <taxon>Paraneoptera</taxon>
        <taxon>Hemiptera</taxon>
        <taxon>Heteroptera</taxon>
        <taxon>Panheteroptera</taxon>
        <taxon>Nepomorpha</taxon>
        <taxon>Nepidae</taxon>
        <taxon>Ranatrinae</taxon>
        <taxon>Ranatra</taxon>
    </lineage>
</organism>
<proteinExistence type="predicted"/>
<evidence type="ECO:0000259" key="2">
    <source>
        <dbReference type="Pfam" id="PF00078"/>
    </source>
</evidence>
<dbReference type="InterPro" id="IPR000477">
    <property type="entry name" value="RT_dom"/>
</dbReference>
<reference evidence="3 4" key="1">
    <citation type="submission" date="2024-07" db="EMBL/GenBank/DDBJ databases">
        <title>Chromosome-level genome assembly of the water stick insect Ranatra chinensis (Heteroptera: Nepidae).</title>
        <authorList>
            <person name="Liu X."/>
        </authorList>
    </citation>
    <scope>NUCLEOTIDE SEQUENCE [LARGE SCALE GENOMIC DNA]</scope>
    <source>
        <strain evidence="3">Cailab_2021Rc</strain>
        <tissue evidence="3">Muscle</tissue>
    </source>
</reference>
<feature type="domain" description="Reverse transcriptase" evidence="2">
    <location>
        <begin position="302"/>
        <end position="442"/>
    </location>
</feature>